<dbReference type="GO" id="GO:0004674">
    <property type="term" value="F:protein serine/threonine kinase activity"/>
    <property type="evidence" value="ECO:0007669"/>
    <property type="project" value="UniProtKB-KW"/>
</dbReference>
<dbReference type="Pfam" id="PF00023">
    <property type="entry name" value="Ank"/>
    <property type="match status" value="1"/>
</dbReference>
<dbReference type="EMBL" id="MPUH01000820">
    <property type="protein sequence ID" value="OMJ73457.1"/>
    <property type="molecule type" value="Genomic_DNA"/>
</dbReference>
<dbReference type="CDD" id="cd05123">
    <property type="entry name" value="STKc_AGC"/>
    <property type="match status" value="1"/>
</dbReference>
<dbReference type="SUPFAM" id="SSF48403">
    <property type="entry name" value="Ankyrin repeat"/>
    <property type="match status" value="1"/>
</dbReference>
<evidence type="ECO:0000256" key="2">
    <source>
        <dbReference type="ARBA" id="ARBA00022553"/>
    </source>
</evidence>
<dbReference type="InterPro" id="IPR008271">
    <property type="entry name" value="Ser/Thr_kinase_AS"/>
</dbReference>
<evidence type="ECO:0000313" key="12">
    <source>
        <dbReference type="Proteomes" id="UP000187209"/>
    </source>
</evidence>
<dbReference type="PROSITE" id="PS00107">
    <property type="entry name" value="PROTEIN_KINASE_ATP"/>
    <property type="match status" value="1"/>
</dbReference>
<dbReference type="SUPFAM" id="SSF56112">
    <property type="entry name" value="Protein kinase-like (PK-like)"/>
    <property type="match status" value="1"/>
</dbReference>
<keyword evidence="6 8" id="KW-0067">ATP-binding</keyword>
<dbReference type="FunFam" id="3.30.200.20:FF:000042">
    <property type="entry name" value="Aurora kinase A"/>
    <property type="match status" value="1"/>
</dbReference>
<dbReference type="Pfam" id="PF00069">
    <property type="entry name" value="Pkinase"/>
    <property type="match status" value="1"/>
</dbReference>
<dbReference type="PROSITE" id="PS50297">
    <property type="entry name" value="ANK_REP_REGION"/>
    <property type="match status" value="1"/>
</dbReference>
<dbReference type="GO" id="GO:0032259">
    <property type="term" value="P:methylation"/>
    <property type="evidence" value="ECO:0007669"/>
    <property type="project" value="InterPro"/>
</dbReference>
<feature type="domain" description="Protein kinase" evidence="9">
    <location>
        <begin position="275"/>
        <end position="531"/>
    </location>
</feature>
<dbReference type="PROSITE" id="PS51285">
    <property type="entry name" value="AGC_KINASE_CTER"/>
    <property type="match status" value="1"/>
</dbReference>
<evidence type="ECO:0000259" key="9">
    <source>
        <dbReference type="PROSITE" id="PS50011"/>
    </source>
</evidence>
<dbReference type="FunFam" id="1.10.510.10:FF:000008">
    <property type="entry name" value="Non-specific serine/threonine protein kinase"/>
    <property type="match status" value="1"/>
</dbReference>
<dbReference type="Gene3D" id="1.10.510.10">
    <property type="entry name" value="Transferase(Phosphotransferase) domain 1"/>
    <property type="match status" value="1"/>
</dbReference>
<feature type="domain" description="AGC-kinase C-terminal" evidence="10">
    <location>
        <begin position="532"/>
        <end position="584"/>
    </location>
</feature>
<dbReference type="InterPro" id="IPR002052">
    <property type="entry name" value="DNA_methylase_N6_adenine_CS"/>
</dbReference>
<keyword evidence="2" id="KW-0597">Phosphoprotein</keyword>
<evidence type="ECO:0000259" key="10">
    <source>
        <dbReference type="PROSITE" id="PS51285"/>
    </source>
</evidence>
<dbReference type="InterPro" id="IPR002110">
    <property type="entry name" value="Ankyrin_rpt"/>
</dbReference>
<dbReference type="InterPro" id="IPR000719">
    <property type="entry name" value="Prot_kinase_dom"/>
</dbReference>
<dbReference type="InterPro" id="IPR017441">
    <property type="entry name" value="Protein_kinase_ATP_BS"/>
</dbReference>
<name>A0A1R2B9N7_9CILI</name>
<evidence type="ECO:0000256" key="5">
    <source>
        <dbReference type="ARBA" id="ARBA00022777"/>
    </source>
</evidence>
<keyword evidence="5" id="KW-0418">Kinase</keyword>
<feature type="binding site" evidence="8">
    <location>
        <position position="304"/>
    </location>
    <ligand>
        <name>ATP</name>
        <dbReference type="ChEBI" id="CHEBI:30616"/>
    </ligand>
</feature>
<feature type="repeat" description="ANK" evidence="7">
    <location>
        <begin position="153"/>
        <end position="185"/>
    </location>
</feature>
<keyword evidence="12" id="KW-1185">Reference proteome</keyword>
<sequence length="584" mass="65937">MDSIQSKPTLKLAKSPLVSRKSIIEEETKSSLKLDSVAIDEFSEEDLNDSNYGSISEGTDSMLAQKVPYLTCALSAHSTQKSPLDLSLYSAVLDNNINLCKEILTQIPKPDINARWENDNTLLHLAAEKGFLKICELLLDYADTSQLNSNNITQSQPVHLACKENHLQIVQLLIRSGTDINTTDGLGNTLLHIATLFKHTQLVSWIITRNPNILIKNKSGKTAEDLADDEISIIFNKYLKRTVVIAGPSLTDNNRLQAIKTRYKKNIENPSPQDFVVLKELGKGSFGEVFLVLKQDVSMFYAMKVLQKDKILKQNLVKYAVTERNVLSYIKHPFIVSLKYALQTSEKLFLVLDYCPGGDLASHLTKDKRFTEYRARIYICEIILALEELHKRDVIYRDLKPDNIVLDANGHAILTDFGLSKEKVYDNYTANSFCGSLAYLAPEIIRRQGHGKALDWYLLGVVLYEMIVGNPPYFSSNKNELLHNIQRGKLKIPSSLSSEVKDLIKELLQRDPSRRLGAHKDAEEIKKHPFFNGIDWDAVLRKELSPPKIPLPEVPKTGIPAEKIYGMLFTAEYNKISGWTFVSE</sequence>
<keyword evidence="7" id="KW-0040">ANK repeat</keyword>
<keyword evidence="4 8" id="KW-0547">Nucleotide-binding</keyword>
<gene>
    <name evidence="11" type="ORF">SteCoe_27850</name>
</gene>
<dbReference type="PROSITE" id="PS50011">
    <property type="entry name" value="PROTEIN_KINASE_DOM"/>
    <property type="match status" value="1"/>
</dbReference>
<dbReference type="GO" id="GO:0005524">
    <property type="term" value="F:ATP binding"/>
    <property type="evidence" value="ECO:0007669"/>
    <property type="project" value="UniProtKB-UniRule"/>
</dbReference>
<organism evidence="11 12">
    <name type="scientific">Stentor coeruleus</name>
    <dbReference type="NCBI Taxonomy" id="5963"/>
    <lineage>
        <taxon>Eukaryota</taxon>
        <taxon>Sar</taxon>
        <taxon>Alveolata</taxon>
        <taxon>Ciliophora</taxon>
        <taxon>Postciliodesmatophora</taxon>
        <taxon>Heterotrichea</taxon>
        <taxon>Heterotrichida</taxon>
        <taxon>Stentoridae</taxon>
        <taxon>Stentor</taxon>
    </lineage>
</organism>
<dbReference type="PROSITE" id="PS00092">
    <property type="entry name" value="N6_MTASE"/>
    <property type="match status" value="1"/>
</dbReference>
<evidence type="ECO:0000256" key="8">
    <source>
        <dbReference type="PROSITE-ProRule" id="PRU10141"/>
    </source>
</evidence>
<evidence type="ECO:0000256" key="7">
    <source>
        <dbReference type="PROSITE-ProRule" id="PRU00023"/>
    </source>
</evidence>
<keyword evidence="1" id="KW-0723">Serine/threonine-protein kinase</keyword>
<dbReference type="Pfam" id="PF12796">
    <property type="entry name" value="Ank_2"/>
    <property type="match status" value="1"/>
</dbReference>
<dbReference type="PANTHER" id="PTHR24351">
    <property type="entry name" value="RIBOSOMAL PROTEIN S6 KINASE"/>
    <property type="match status" value="1"/>
</dbReference>
<evidence type="ECO:0000256" key="4">
    <source>
        <dbReference type="ARBA" id="ARBA00022741"/>
    </source>
</evidence>
<dbReference type="SMART" id="SM00248">
    <property type="entry name" value="ANK"/>
    <property type="match status" value="4"/>
</dbReference>
<evidence type="ECO:0000256" key="3">
    <source>
        <dbReference type="ARBA" id="ARBA00022679"/>
    </source>
</evidence>
<dbReference type="InterPro" id="IPR000961">
    <property type="entry name" value="AGC-kinase_C"/>
</dbReference>
<accession>A0A1R2B9N7</accession>
<dbReference type="GO" id="GO:0003676">
    <property type="term" value="F:nucleic acid binding"/>
    <property type="evidence" value="ECO:0007669"/>
    <property type="project" value="InterPro"/>
</dbReference>
<proteinExistence type="predicted"/>
<dbReference type="Gene3D" id="3.30.200.20">
    <property type="entry name" value="Phosphorylase Kinase, domain 1"/>
    <property type="match status" value="1"/>
</dbReference>
<dbReference type="PROSITE" id="PS00108">
    <property type="entry name" value="PROTEIN_KINASE_ST"/>
    <property type="match status" value="1"/>
</dbReference>
<dbReference type="Proteomes" id="UP000187209">
    <property type="component" value="Unassembled WGS sequence"/>
</dbReference>
<evidence type="ECO:0008006" key="13">
    <source>
        <dbReference type="Google" id="ProtNLM"/>
    </source>
</evidence>
<comment type="caution">
    <text evidence="11">The sequence shown here is derived from an EMBL/GenBank/DDBJ whole genome shotgun (WGS) entry which is preliminary data.</text>
</comment>
<dbReference type="GO" id="GO:0008168">
    <property type="term" value="F:methyltransferase activity"/>
    <property type="evidence" value="ECO:0007669"/>
    <property type="project" value="InterPro"/>
</dbReference>
<reference evidence="11 12" key="1">
    <citation type="submission" date="2016-11" db="EMBL/GenBank/DDBJ databases">
        <title>The macronuclear genome of Stentor coeruleus: a giant cell with tiny introns.</title>
        <authorList>
            <person name="Slabodnick M."/>
            <person name="Ruby J.G."/>
            <person name="Reiff S.B."/>
            <person name="Swart E.C."/>
            <person name="Gosai S."/>
            <person name="Prabakaran S."/>
            <person name="Witkowska E."/>
            <person name="Larue G.E."/>
            <person name="Fisher S."/>
            <person name="Freeman R.M."/>
            <person name="Gunawardena J."/>
            <person name="Chu W."/>
            <person name="Stover N.A."/>
            <person name="Gregory B.D."/>
            <person name="Nowacki M."/>
            <person name="Derisi J."/>
            <person name="Roy S.W."/>
            <person name="Marshall W.F."/>
            <person name="Sood P."/>
        </authorList>
    </citation>
    <scope>NUCLEOTIDE SEQUENCE [LARGE SCALE GENOMIC DNA]</scope>
    <source>
        <strain evidence="11">WM001</strain>
    </source>
</reference>
<dbReference type="PROSITE" id="PS50088">
    <property type="entry name" value="ANK_REPEAT"/>
    <property type="match status" value="1"/>
</dbReference>
<dbReference type="Gene3D" id="1.25.40.20">
    <property type="entry name" value="Ankyrin repeat-containing domain"/>
    <property type="match status" value="1"/>
</dbReference>
<keyword evidence="3" id="KW-0808">Transferase</keyword>
<evidence type="ECO:0000256" key="6">
    <source>
        <dbReference type="ARBA" id="ARBA00022840"/>
    </source>
</evidence>
<dbReference type="InterPro" id="IPR011009">
    <property type="entry name" value="Kinase-like_dom_sf"/>
</dbReference>
<evidence type="ECO:0000313" key="11">
    <source>
        <dbReference type="EMBL" id="OMJ73457.1"/>
    </source>
</evidence>
<dbReference type="OrthoDB" id="304657at2759"/>
<protein>
    <recommendedName>
        <fullName evidence="13">Protein kinase domain-containing protein</fullName>
    </recommendedName>
</protein>
<dbReference type="InterPro" id="IPR036770">
    <property type="entry name" value="Ankyrin_rpt-contain_sf"/>
</dbReference>
<dbReference type="SMART" id="SM00220">
    <property type="entry name" value="S_TKc"/>
    <property type="match status" value="1"/>
</dbReference>
<evidence type="ECO:0000256" key="1">
    <source>
        <dbReference type="ARBA" id="ARBA00022527"/>
    </source>
</evidence>
<dbReference type="InterPro" id="IPR045270">
    <property type="entry name" value="STKc_AGC"/>
</dbReference>
<dbReference type="AlphaFoldDB" id="A0A1R2B9N7"/>